<accession>W4MGU8</accession>
<sequence length="159" mass="17296">MENAMTEPYMAPTDELPQNRPQVAAKPRRDGWRSTLQRLIFVFVLAGSCGLMLTGCQEFWDSAADLLRIDGGDAEAQNLTEVRVKTYTINVDGFEIVLDNESDPTPTPQIVDSATELTMQSEGTLVPGNGNANIELEVADVIILRLNGNTGSATLIRAD</sequence>
<organism evidence="3 4">
    <name type="scientific">Candidatus Entotheonella gemina</name>
    <dbReference type="NCBI Taxonomy" id="1429439"/>
    <lineage>
        <taxon>Bacteria</taxon>
        <taxon>Pseudomonadati</taxon>
        <taxon>Nitrospinota/Tectimicrobiota group</taxon>
        <taxon>Candidatus Tectimicrobiota</taxon>
        <taxon>Candidatus Entotheonellia</taxon>
        <taxon>Candidatus Entotheonellales</taxon>
        <taxon>Candidatus Entotheonellaceae</taxon>
        <taxon>Candidatus Entotheonella</taxon>
    </lineage>
</organism>
<keyword evidence="2" id="KW-0472">Membrane</keyword>
<proteinExistence type="predicted"/>
<dbReference type="EMBL" id="AZHX01000104">
    <property type="protein sequence ID" value="ETX08922.1"/>
    <property type="molecule type" value="Genomic_DNA"/>
</dbReference>
<evidence type="ECO:0000256" key="1">
    <source>
        <dbReference type="SAM" id="MobiDB-lite"/>
    </source>
</evidence>
<evidence type="ECO:0000256" key="2">
    <source>
        <dbReference type="SAM" id="Phobius"/>
    </source>
</evidence>
<keyword evidence="4" id="KW-1185">Reference proteome</keyword>
<dbReference type="Proteomes" id="UP000019140">
    <property type="component" value="Unassembled WGS sequence"/>
</dbReference>
<evidence type="ECO:0000313" key="4">
    <source>
        <dbReference type="Proteomes" id="UP000019140"/>
    </source>
</evidence>
<reference evidence="3 4" key="1">
    <citation type="journal article" date="2014" name="Nature">
        <title>An environmental bacterial taxon with a large and distinct metabolic repertoire.</title>
        <authorList>
            <person name="Wilson M.C."/>
            <person name="Mori T."/>
            <person name="Ruckert C."/>
            <person name="Uria A.R."/>
            <person name="Helf M.J."/>
            <person name="Takada K."/>
            <person name="Gernert C."/>
            <person name="Steffens U.A."/>
            <person name="Heycke N."/>
            <person name="Schmitt S."/>
            <person name="Rinke C."/>
            <person name="Helfrich E.J."/>
            <person name="Brachmann A.O."/>
            <person name="Gurgui C."/>
            <person name="Wakimoto T."/>
            <person name="Kracht M."/>
            <person name="Crusemann M."/>
            <person name="Hentschel U."/>
            <person name="Abe I."/>
            <person name="Matsunaga S."/>
            <person name="Kalinowski J."/>
            <person name="Takeyama H."/>
            <person name="Piel J."/>
        </authorList>
    </citation>
    <scope>NUCLEOTIDE SEQUENCE [LARGE SCALE GENOMIC DNA]</scope>
    <source>
        <strain evidence="4">TSY2</strain>
    </source>
</reference>
<feature type="region of interest" description="Disordered" evidence="1">
    <location>
        <begin position="1"/>
        <end position="29"/>
    </location>
</feature>
<name>W4MGU8_9BACT</name>
<feature type="transmembrane region" description="Helical" evidence="2">
    <location>
        <begin position="39"/>
        <end position="60"/>
    </location>
</feature>
<dbReference type="AlphaFoldDB" id="W4MGU8"/>
<gene>
    <name evidence="3" type="ORF">ETSY2_02525</name>
</gene>
<dbReference type="PATRIC" id="fig|1429439.4.peg.434"/>
<evidence type="ECO:0000313" key="3">
    <source>
        <dbReference type="EMBL" id="ETX08922.1"/>
    </source>
</evidence>
<keyword evidence="2" id="KW-0812">Transmembrane</keyword>
<dbReference type="HOGENOM" id="CLU_1692267_0_0_7"/>
<comment type="caution">
    <text evidence="3">The sequence shown here is derived from an EMBL/GenBank/DDBJ whole genome shotgun (WGS) entry which is preliminary data.</text>
</comment>
<keyword evidence="2" id="KW-1133">Transmembrane helix</keyword>
<protein>
    <submittedName>
        <fullName evidence="3">Uncharacterized protein</fullName>
    </submittedName>
</protein>